<reference evidence="2 3" key="1">
    <citation type="journal article" date="2016" name="Nat. Commun.">
        <title>Thousands of microbial genomes shed light on interconnected biogeochemical processes in an aquifer system.</title>
        <authorList>
            <person name="Anantharaman K."/>
            <person name="Brown C.T."/>
            <person name="Hug L.A."/>
            <person name="Sharon I."/>
            <person name="Castelle C.J."/>
            <person name="Probst A.J."/>
            <person name="Thomas B.C."/>
            <person name="Singh A."/>
            <person name="Wilkins M.J."/>
            <person name="Karaoz U."/>
            <person name="Brodie E.L."/>
            <person name="Williams K.H."/>
            <person name="Hubbard S.S."/>
            <person name="Banfield J.F."/>
        </authorList>
    </citation>
    <scope>NUCLEOTIDE SEQUENCE [LARGE SCALE GENOMIC DNA]</scope>
</reference>
<dbReference type="AlphaFoldDB" id="A0A1G2MQM3"/>
<dbReference type="Proteomes" id="UP000177565">
    <property type="component" value="Unassembled WGS sequence"/>
</dbReference>
<dbReference type="Pfam" id="PF26593">
    <property type="entry name" value="TraC-like"/>
    <property type="match status" value="1"/>
</dbReference>
<gene>
    <name evidence="2" type="ORF">A3C06_03505</name>
</gene>
<proteinExistence type="predicted"/>
<feature type="domain" description="TraC-like" evidence="1">
    <location>
        <begin position="21"/>
        <end position="201"/>
    </location>
</feature>
<sequence length="223" mass="25237">MAKTSAKATQDFVPIKEVRDGVLVLSDGSLRALLITSSINFALQSEDNQMAIISQFQNFLNSLDFSVQIFLQSRKMNIKPYLALLEERYKVQSNELMKIQTREYIGFIKTFTDNTNIMTKTFFVVIPFSTTMLSIKKNPMQAVGGFFSKKKPTSAAGEESDNFQENKMQLQQRIAVVEQGLIRCGLRTAHLGSEEVIELFYKLFNPGEADKPMPLEQQGETRA</sequence>
<dbReference type="InterPro" id="IPR058596">
    <property type="entry name" value="TraC-like_dom"/>
</dbReference>
<evidence type="ECO:0000313" key="2">
    <source>
        <dbReference type="EMBL" id="OHA26166.1"/>
    </source>
</evidence>
<dbReference type="EMBL" id="MHRQ01000025">
    <property type="protein sequence ID" value="OHA26166.1"/>
    <property type="molecule type" value="Genomic_DNA"/>
</dbReference>
<comment type="caution">
    <text evidence="2">The sequence shown here is derived from an EMBL/GenBank/DDBJ whole genome shotgun (WGS) entry which is preliminary data.</text>
</comment>
<organism evidence="2 3">
    <name type="scientific">Candidatus Taylorbacteria bacterium RIFCSPHIGHO2_02_FULL_46_13</name>
    <dbReference type="NCBI Taxonomy" id="1802312"/>
    <lineage>
        <taxon>Bacteria</taxon>
        <taxon>Candidatus Tayloriibacteriota</taxon>
    </lineage>
</organism>
<name>A0A1G2MQM3_9BACT</name>
<evidence type="ECO:0000313" key="3">
    <source>
        <dbReference type="Proteomes" id="UP000177565"/>
    </source>
</evidence>
<dbReference type="STRING" id="1802312.A3C06_03505"/>
<evidence type="ECO:0000259" key="1">
    <source>
        <dbReference type="Pfam" id="PF26593"/>
    </source>
</evidence>
<protein>
    <recommendedName>
        <fullName evidence="1">TraC-like domain-containing protein</fullName>
    </recommendedName>
</protein>
<accession>A0A1G2MQM3</accession>